<feature type="compositionally biased region" description="Basic and acidic residues" evidence="6">
    <location>
        <begin position="230"/>
        <end position="244"/>
    </location>
</feature>
<dbReference type="GeneID" id="83879389"/>
<protein>
    <submittedName>
        <fullName evidence="10">Acidobacterial duplicated orphan permease</fullName>
    </submittedName>
</protein>
<dbReference type="PANTHER" id="PTHR43738">
    <property type="entry name" value="ABC TRANSPORTER, MEMBRANE PROTEIN"/>
    <property type="match status" value="1"/>
</dbReference>
<accession>A0A0N7M854</accession>
<evidence type="ECO:0000313" key="11">
    <source>
        <dbReference type="Proteomes" id="UP000051870"/>
    </source>
</evidence>
<dbReference type="InterPro" id="IPR051125">
    <property type="entry name" value="ABC-4/HrtB_transporter"/>
</dbReference>
<dbReference type="Pfam" id="PF02687">
    <property type="entry name" value="FtsX"/>
    <property type="match status" value="1"/>
</dbReference>
<evidence type="ECO:0000256" key="7">
    <source>
        <dbReference type="SAM" id="Phobius"/>
    </source>
</evidence>
<keyword evidence="11" id="KW-1185">Reference proteome</keyword>
<reference evidence="11" key="1">
    <citation type="submission" date="2015-09" db="EMBL/GenBank/DDBJ databases">
        <authorList>
            <person name="Rodrigo-Torres Lidia"/>
            <person name="Arahal R.David."/>
        </authorList>
    </citation>
    <scope>NUCLEOTIDE SEQUENCE [LARGE SCALE GENOMIC DNA]</scope>
    <source>
        <strain evidence="11">CECT 7735</strain>
    </source>
</reference>
<feature type="domain" description="MacB-like periplasmic core" evidence="9">
    <location>
        <begin position="17"/>
        <end position="207"/>
    </location>
</feature>
<keyword evidence="5 7" id="KW-0472">Membrane</keyword>
<keyword evidence="3 7" id="KW-0812">Transmembrane</keyword>
<sequence>MLTLSVKSLWNRKFVVFLTVLSIALSTALILGVDRLRNEAREGFANSASGLDLIVAPRGNDVQILLATVFGVGSTGAGISWDSFEMFESNPAVSWAVPIMMGDNHRGFPVIGTSETYFEHFLHTGGKPLEFAQGAAFQGKESAVLGAEVAERFDYSPGSVVVNAHGAGSVAFDVHDEAPFVVTGVLERTGTAVDRMVFVPMEGFDALHDQKEDAQADPFAASSETNVMQSDHEAHDDHEANHHGHEPEKINAIFLGLHSKTSVLALQRLVASYPVEPLSAVMPNVALLSLWSVTGTAETALQIMAFAVALVGVAGMVVMLTASLEARRREFAILRSVGATPFAIFRMIVLEALLVALAGVVLGFVLMSAAIALAAPVLGANYGIYLELSLPSVHEILLAGALLLGSVLASLAPAIRVYRMTLSDGLTMRI</sequence>
<evidence type="ECO:0000256" key="6">
    <source>
        <dbReference type="SAM" id="MobiDB-lite"/>
    </source>
</evidence>
<keyword evidence="4 7" id="KW-1133">Transmembrane helix</keyword>
<evidence type="ECO:0000256" key="4">
    <source>
        <dbReference type="ARBA" id="ARBA00022989"/>
    </source>
</evidence>
<dbReference type="Proteomes" id="UP000051870">
    <property type="component" value="Unassembled WGS sequence"/>
</dbReference>
<feature type="transmembrane region" description="Helical" evidence="7">
    <location>
        <begin position="343"/>
        <end position="376"/>
    </location>
</feature>
<dbReference type="EMBL" id="CYTW01000001">
    <property type="protein sequence ID" value="CUJ83734.1"/>
    <property type="molecule type" value="Genomic_DNA"/>
</dbReference>
<evidence type="ECO:0000313" key="10">
    <source>
        <dbReference type="EMBL" id="CUJ83734.1"/>
    </source>
</evidence>
<name>A0A0N7M854_9RHOB</name>
<dbReference type="STRING" id="1715693.PH7735_00298"/>
<evidence type="ECO:0000259" key="9">
    <source>
        <dbReference type="Pfam" id="PF12704"/>
    </source>
</evidence>
<evidence type="ECO:0000259" key="8">
    <source>
        <dbReference type="Pfam" id="PF02687"/>
    </source>
</evidence>
<evidence type="ECO:0000256" key="3">
    <source>
        <dbReference type="ARBA" id="ARBA00022692"/>
    </source>
</evidence>
<dbReference type="InterPro" id="IPR003838">
    <property type="entry name" value="ABC3_permease_C"/>
</dbReference>
<evidence type="ECO:0000256" key="2">
    <source>
        <dbReference type="ARBA" id="ARBA00022475"/>
    </source>
</evidence>
<keyword evidence="2" id="KW-1003">Cell membrane</keyword>
<dbReference type="Pfam" id="PF12704">
    <property type="entry name" value="MacB_PCD"/>
    <property type="match status" value="1"/>
</dbReference>
<proteinExistence type="predicted"/>
<comment type="subcellular location">
    <subcellularLocation>
        <location evidence="1">Cell membrane</location>
        <topology evidence="1">Multi-pass membrane protein</topology>
    </subcellularLocation>
</comment>
<feature type="domain" description="ABC3 transporter permease C-terminal" evidence="8">
    <location>
        <begin position="303"/>
        <end position="421"/>
    </location>
</feature>
<feature type="transmembrane region" description="Helical" evidence="7">
    <location>
        <begin position="303"/>
        <end position="322"/>
    </location>
</feature>
<organism evidence="10 11">
    <name type="scientific">Shimia thalassica</name>
    <dbReference type="NCBI Taxonomy" id="1715693"/>
    <lineage>
        <taxon>Bacteria</taxon>
        <taxon>Pseudomonadati</taxon>
        <taxon>Pseudomonadota</taxon>
        <taxon>Alphaproteobacteria</taxon>
        <taxon>Rhodobacterales</taxon>
        <taxon>Roseobacteraceae</taxon>
    </lineage>
</organism>
<evidence type="ECO:0000256" key="5">
    <source>
        <dbReference type="ARBA" id="ARBA00023136"/>
    </source>
</evidence>
<feature type="transmembrane region" description="Helical" evidence="7">
    <location>
        <begin position="396"/>
        <end position="418"/>
    </location>
</feature>
<feature type="region of interest" description="Disordered" evidence="6">
    <location>
        <begin position="213"/>
        <end position="244"/>
    </location>
</feature>
<dbReference type="PANTHER" id="PTHR43738:SF2">
    <property type="entry name" value="ABC TRANSPORTER PERMEASE"/>
    <property type="match status" value="1"/>
</dbReference>
<evidence type="ECO:0000256" key="1">
    <source>
        <dbReference type="ARBA" id="ARBA00004651"/>
    </source>
</evidence>
<gene>
    <name evidence="10" type="ORF">PH7735_00298</name>
</gene>
<dbReference type="RefSeq" id="WP_058309562.1">
    <property type="nucleotide sequence ID" value="NZ_CYTW01000001.1"/>
</dbReference>
<dbReference type="InterPro" id="IPR025857">
    <property type="entry name" value="MacB_PCD"/>
</dbReference>
<dbReference type="GO" id="GO:0005886">
    <property type="term" value="C:plasma membrane"/>
    <property type="evidence" value="ECO:0007669"/>
    <property type="project" value="UniProtKB-SubCell"/>
</dbReference>
<dbReference type="AlphaFoldDB" id="A0A0N7M854"/>